<protein>
    <submittedName>
        <fullName evidence="1">Uncharacterized protein</fullName>
    </submittedName>
</protein>
<evidence type="ECO:0000313" key="2">
    <source>
        <dbReference type="Proteomes" id="UP000326953"/>
    </source>
</evidence>
<evidence type="ECO:0000313" key="1">
    <source>
        <dbReference type="EMBL" id="VVM77349.1"/>
    </source>
</evidence>
<reference evidence="1 2" key="1">
    <citation type="submission" date="2019-09" db="EMBL/GenBank/DDBJ databases">
        <authorList>
            <person name="Chandra G."/>
            <person name="Truman W A."/>
        </authorList>
    </citation>
    <scope>NUCLEOTIDE SEQUENCE [LARGE SCALE GENOMIC DNA]</scope>
    <source>
        <strain evidence="1">PS662</strain>
    </source>
</reference>
<sequence>MDEKSSIRQWPLCSIIARKTNRVVHFELLYWILQPIIHVKKNAIQGTNAVPCRSELARDGLKDYACFLAKRGALESLASKLAPDGLKDYACFLAKRGALESLASKLAPDGLKDYACFLAKRGALESLASKLAPT</sequence>
<dbReference type="AlphaFoldDB" id="A0A5E6S9E1"/>
<dbReference type="Proteomes" id="UP000326953">
    <property type="component" value="Unassembled WGS sequence"/>
</dbReference>
<organism evidence="1 2">
    <name type="scientific">Pseudomonas fluorescens</name>
    <dbReference type="NCBI Taxonomy" id="294"/>
    <lineage>
        <taxon>Bacteria</taxon>
        <taxon>Pseudomonadati</taxon>
        <taxon>Pseudomonadota</taxon>
        <taxon>Gammaproteobacteria</taxon>
        <taxon>Pseudomonadales</taxon>
        <taxon>Pseudomonadaceae</taxon>
        <taxon>Pseudomonas</taxon>
    </lineage>
</organism>
<dbReference type="EMBL" id="CABVHK010000006">
    <property type="protein sequence ID" value="VVM77349.1"/>
    <property type="molecule type" value="Genomic_DNA"/>
</dbReference>
<proteinExistence type="predicted"/>
<gene>
    <name evidence="1" type="ORF">PS662_02133</name>
</gene>
<accession>A0A5E6S9E1</accession>
<name>A0A5E6S9E1_PSEFL</name>